<dbReference type="InterPro" id="IPR042087">
    <property type="entry name" value="DNA_pol_B_thumb"/>
</dbReference>
<evidence type="ECO:0000256" key="2">
    <source>
        <dbReference type="ARBA" id="ARBA00012417"/>
    </source>
</evidence>
<dbReference type="Gene3D" id="3.90.1600.10">
    <property type="entry name" value="Palm domain of DNA polymerase"/>
    <property type="match status" value="1"/>
</dbReference>
<dbReference type="GeneID" id="73043466"/>
<proteinExistence type="inferred from homology"/>
<evidence type="ECO:0000313" key="9">
    <source>
        <dbReference type="EMBL" id="MFC4825807.1"/>
    </source>
</evidence>
<dbReference type="Pfam" id="PF00136">
    <property type="entry name" value="DNA_pol_B"/>
    <property type="match status" value="1"/>
</dbReference>
<dbReference type="NCBIfam" id="NF004418">
    <property type="entry name" value="PRK05761.1-4"/>
    <property type="match status" value="1"/>
</dbReference>
<evidence type="ECO:0000256" key="7">
    <source>
        <dbReference type="ARBA" id="ARBA00049244"/>
    </source>
</evidence>
<dbReference type="EMBL" id="JBHSHT010000002">
    <property type="protein sequence ID" value="MFC4825807.1"/>
    <property type="molecule type" value="Genomic_DNA"/>
</dbReference>
<keyword evidence="3" id="KW-0808">Transferase</keyword>
<dbReference type="Proteomes" id="UP001595945">
    <property type="component" value="Unassembled WGS sequence"/>
</dbReference>
<dbReference type="Gene3D" id="1.10.287.690">
    <property type="entry name" value="Helix hairpin bin"/>
    <property type="match status" value="1"/>
</dbReference>
<comment type="similarity">
    <text evidence="1">Belongs to the DNA polymerase type-B family.</text>
</comment>
<dbReference type="GO" id="GO:0003677">
    <property type="term" value="F:DNA binding"/>
    <property type="evidence" value="ECO:0007669"/>
    <property type="project" value="UniProtKB-KW"/>
</dbReference>
<dbReference type="GO" id="GO:0003887">
    <property type="term" value="F:DNA-directed DNA polymerase activity"/>
    <property type="evidence" value="ECO:0007669"/>
    <property type="project" value="UniProtKB-KW"/>
</dbReference>
<dbReference type="SMART" id="SM00486">
    <property type="entry name" value="POLBc"/>
    <property type="match status" value="1"/>
</dbReference>
<keyword evidence="5 9" id="KW-0239">DNA-directed DNA polymerase</keyword>
<comment type="catalytic activity">
    <reaction evidence="7">
        <text>DNA(n) + a 2'-deoxyribonucleoside 5'-triphosphate = DNA(n+1) + diphosphate</text>
        <dbReference type="Rhea" id="RHEA:22508"/>
        <dbReference type="Rhea" id="RHEA-COMP:17339"/>
        <dbReference type="Rhea" id="RHEA-COMP:17340"/>
        <dbReference type="ChEBI" id="CHEBI:33019"/>
        <dbReference type="ChEBI" id="CHEBI:61560"/>
        <dbReference type="ChEBI" id="CHEBI:173112"/>
        <dbReference type="EC" id="2.7.7.7"/>
    </reaction>
</comment>
<dbReference type="InterPro" id="IPR023211">
    <property type="entry name" value="DNA_pol_palm_dom_sf"/>
</dbReference>
<dbReference type="InterPro" id="IPR006134">
    <property type="entry name" value="DNA-dir_DNA_pol_B_multi_dom"/>
</dbReference>
<dbReference type="PANTHER" id="PTHR10322:SF23">
    <property type="entry name" value="DNA POLYMERASE DELTA CATALYTIC SUBUNIT"/>
    <property type="match status" value="1"/>
</dbReference>
<protein>
    <recommendedName>
        <fullName evidence="2">DNA-directed DNA polymerase</fullName>
        <ecNumber evidence="2">2.7.7.7</ecNumber>
    </recommendedName>
</protein>
<evidence type="ECO:0000259" key="8">
    <source>
        <dbReference type="Pfam" id="PF00136"/>
    </source>
</evidence>
<name>A0ABD5Q5S7_9EURY</name>
<sequence length="702" mass="79038">MPYKIDFVDGAVVEWSLTDDGATSERVSEYTPTFYVGVGEGDDESLEDARRTLEQFPTVARTRFEEWRPGFRREAERTLRVDCASIEAVTRLARWVHEWGDPGEFRCFNVDFSREFRYCLERGRSPTPARTPTTLSVEGRAHEFGDGEVPPLTVGGERVGRSPDAALPRVEEILDREDPDVLVADSGRLLAELRDLADRLGYDLRLGRRPGFQRLARESTYTSYGRVGHSPARYNVPGRVVIDRSNTFFYDETNVAGCIDLVERSGKPLQELSWASIGNVLTAIQIREALSRDVLVPWKAWRSERFKTTRQLHDADRGGFTFAPDAGVHEAVHELDFSSLYPNIICEYNVSPETVRCDCHADREDVPGLGYSICDERGYLPDVLRPLVDDRDDIKAQMREADDPERRTELEGRSAAIKWILVSCFGYQGFSNAKFGRIECHEAINAFAREILLDAKEALEDGGWRVVHGIVDSIWVTPREGVERESLDALAEEITADTGIRLEHEAEYDWVAFVPRRDSEVGALTKYFGSLAGADEYKYRGVECRQRSTPPFVADVQETLVETFDEYRSPEAVCDRLGRALKRLRAGSVDPEELVVEQRASKRADEYARSTRTVAAAERAGETGRDLSPGQKIGYVVADDSKRSRDRVRLVSEATTYDAEFYADALLRAAESVLSPVGWRRDDIARYLADRTDASLAAYSGS</sequence>
<evidence type="ECO:0000313" key="10">
    <source>
        <dbReference type="Proteomes" id="UP001595945"/>
    </source>
</evidence>
<evidence type="ECO:0000256" key="6">
    <source>
        <dbReference type="ARBA" id="ARBA00023125"/>
    </source>
</evidence>
<reference evidence="9 10" key="1">
    <citation type="journal article" date="2019" name="Int. J. Syst. Evol. Microbiol.">
        <title>The Global Catalogue of Microorganisms (GCM) 10K type strain sequencing project: providing services to taxonomists for standard genome sequencing and annotation.</title>
        <authorList>
            <consortium name="The Broad Institute Genomics Platform"/>
            <consortium name="The Broad Institute Genome Sequencing Center for Infectious Disease"/>
            <person name="Wu L."/>
            <person name="Ma J."/>
        </authorList>
    </citation>
    <scope>NUCLEOTIDE SEQUENCE [LARGE SCALE GENOMIC DNA]</scope>
    <source>
        <strain evidence="9 10">XZYJ18</strain>
    </source>
</reference>
<evidence type="ECO:0000256" key="1">
    <source>
        <dbReference type="ARBA" id="ARBA00005755"/>
    </source>
</evidence>
<dbReference type="PANTHER" id="PTHR10322">
    <property type="entry name" value="DNA POLYMERASE CATALYTIC SUBUNIT"/>
    <property type="match status" value="1"/>
</dbReference>
<dbReference type="SUPFAM" id="SSF56672">
    <property type="entry name" value="DNA/RNA polymerases"/>
    <property type="match status" value="1"/>
</dbReference>
<comment type="caution">
    <text evidence="9">The sequence shown here is derived from an EMBL/GenBank/DDBJ whole genome shotgun (WGS) entry which is preliminary data.</text>
</comment>
<feature type="domain" description="DNA-directed DNA polymerase family B multifunctional" evidence="8">
    <location>
        <begin position="287"/>
        <end position="675"/>
    </location>
</feature>
<dbReference type="RefSeq" id="WP_254268564.1">
    <property type="nucleotide sequence ID" value="NZ_CP100400.1"/>
</dbReference>
<dbReference type="InterPro" id="IPR050240">
    <property type="entry name" value="DNA_pol_type-B"/>
</dbReference>
<gene>
    <name evidence="9" type="ORF">ACFO9K_16245</name>
</gene>
<evidence type="ECO:0000256" key="3">
    <source>
        <dbReference type="ARBA" id="ARBA00022679"/>
    </source>
</evidence>
<dbReference type="Gene3D" id="1.10.132.60">
    <property type="entry name" value="DNA polymerase family B, C-terminal domain"/>
    <property type="match status" value="1"/>
</dbReference>
<dbReference type="EC" id="2.7.7.7" evidence="2"/>
<dbReference type="InterPro" id="IPR043502">
    <property type="entry name" value="DNA/RNA_pol_sf"/>
</dbReference>
<keyword evidence="4" id="KW-0548">Nucleotidyltransferase</keyword>
<accession>A0ABD5Q5S7</accession>
<dbReference type="InterPro" id="IPR006172">
    <property type="entry name" value="DNA-dir_DNA_pol_B"/>
</dbReference>
<organism evidence="9 10">
    <name type="scientific">Halorussus aquaticus</name>
    <dbReference type="NCBI Taxonomy" id="2953748"/>
    <lineage>
        <taxon>Archaea</taxon>
        <taxon>Methanobacteriati</taxon>
        <taxon>Methanobacteriota</taxon>
        <taxon>Stenosarchaea group</taxon>
        <taxon>Halobacteria</taxon>
        <taxon>Halobacteriales</taxon>
        <taxon>Haladaptataceae</taxon>
        <taxon>Halorussus</taxon>
    </lineage>
</organism>
<dbReference type="CDD" id="cd05531">
    <property type="entry name" value="POLBc_B2"/>
    <property type="match status" value="1"/>
</dbReference>
<evidence type="ECO:0000256" key="4">
    <source>
        <dbReference type="ARBA" id="ARBA00022695"/>
    </source>
</evidence>
<keyword evidence="10" id="KW-1185">Reference proteome</keyword>
<keyword evidence="6" id="KW-0238">DNA-binding</keyword>
<dbReference type="AlphaFoldDB" id="A0ABD5Q5S7"/>
<evidence type="ECO:0000256" key="5">
    <source>
        <dbReference type="ARBA" id="ARBA00022932"/>
    </source>
</evidence>